<accession>A0AAD8JJC3</accession>
<organism evidence="8 9">
    <name type="scientific">Heracleum sosnowskyi</name>
    <dbReference type="NCBI Taxonomy" id="360622"/>
    <lineage>
        <taxon>Eukaryota</taxon>
        <taxon>Viridiplantae</taxon>
        <taxon>Streptophyta</taxon>
        <taxon>Embryophyta</taxon>
        <taxon>Tracheophyta</taxon>
        <taxon>Spermatophyta</taxon>
        <taxon>Magnoliopsida</taxon>
        <taxon>eudicotyledons</taxon>
        <taxon>Gunneridae</taxon>
        <taxon>Pentapetalae</taxon>
        <taxon>asterids</taxon>
        <taxon>campanulids</taxon>
        <taxon>Apiales</taxon>
        <taxon>Apiaceae</taxon>
        <taxon>Apioideae</taxon>
        <taxon>apioid superclade</taxon>
        <taxon>Tordylieae</taxon>
        <taxon>Tordyliinae</taxon>
        <taxon>Heracleum</taxon>
    </lineage>
</organism>
<dbReference type="GO" id="GO:0016788">
    <property type="term" value="F:hydrolase activity, acting on ester bonds"/>
    <property type="evidence" value="ECO:0007669"/>
    <property type="project" value="InterPro"/>
</dbReference>
<dbReference type="Pfam" id="PF00657">
    <property type="entry name" value="Lipase_GDSL"/>
    <property type="match status" value="1"/>
</dbReference>
<evidence type="ECO:0000256" key="1">
    <source>
        <dbReference type="ARBA" id="ARBA00004613"/>
    </source>
</evidence>
<comment type="similarity">
    <text evidence="2">Belongs to the 'GDSL' lipolytic enzyme family.</text>
</comment>
<evidence type="ECO:0000256" key="4">
    <source>
        <dbReference type="ARBA" id="ARBA00022729"/>
    </source>
</evidence>
<keyword evidence="9" id="KW-1185">Reference proteome</keyword>
<dbReference type="InterPro" id="IPR035669">
    <property type="entry name" value="SGNH_plant_lipase-like"/>
</dbReference>
<keyword evidence="5" id="KW-0378">Hydrolase</keyword>
<evidence type="ECO:0000256" key="5">
    <source>
        <dbReference type="ARBA" id="ARBA00022801"/>
    </source>
</evidence>
<gene>
    <name evidence="8" type="ORF">POM88_003311</name>
</gene>
<reference evidence="8" key="1">
    <citation type="submission" date="2023-02" db="EMBL/GenBank/DDBJ databases">
        <title>Genome of toxic invasive species Heracleum sosnowskyi carries increased number of genes despite the absence of recent whole-genome duplications.</title>
        <authorList>
            <person name="Schelkunov M."/>
            <person name="Shtratnikova V."/>
            <person name="Makarenko M."/>
            <person name="Klepikova A."/>
            <person name="Omelchenko D."/>
            <person name="Novikova G."/>
            <person name="Obukhova E."/>
            <person name="Bogdanov V."/>
            <person name="Penin A."/>
            <person name="Logacheva M."/>
        </authorList>
    </citation>
    <scope>NUCLEOTIDE SEQUENCE</scope>
    <source>
        <strain evidence="8">Hsosn_3</strain>
        <tissue evidence="8">Leaf</tissue>
    </source>
</reference>
<keyword evidence="3" id="KW-0964">Secreted</keyword>
<keyword evidence="6" id="KW-0442">Lipid degradation</keyword>
<name>A0AAD8JJC3_9APIA</name>
<comment type="caution">
    <text evidence="8">The sequence shown here is derived from an EMBL/GenBank/DDBJ whole genome shotgun (WGS) entry which is preliminary data.</text>
</comment>
<dbReference type="GO" id="GO:0005576">
    <property type="term" value="C:extracellular region"/>
    <property type="evidence" value="ECO:0007669"/>
    <property type="project" value="UniProtKB-SubCell"/>
</dbReference>
<dbReference type="AlphaFoldDB" id="A0AAD8JJC3"/>
<dbReference type="Proteomes" id="UP001237642">
    <property type="component" value="Unassembled WGS sequence"/>
</dbReference>
<evidence type="ECO:0000256" key="2">
    <source>
        <dbReference type="ARBA" id="ARBA00008668"/>
    </source>
</evidence>
<keyword evidence="4" id="KW-0732">Signal</keyword>
<evidence type="ECO:0000256" key="6">
    <source>
        <dbReference type="ARBA" id="ARBA00022963"/>
    </source>
</evidence>
<protein>
    <submittedName>
        <fullName evidence="8">GDSL esterase/lipase</fullName>
    </submittedName>
</protein>
<dbReference type="GO" id="GO:0016042">
    <property type="term" value="P:lipid catabolic process"/>
    <property type="evidence" value="ECO:0007669"/>
    <property type="project" value="UniProtKB-KW"/>
</dbReference>
<dbReference type="PANTHER" id="PTHR45650">
    <property type="entry name" value="GDSL-LIKE LIPASE/ACYLHYDROLASE-RELATED"/>
    <property type="match status" value="1"/>
</dbReference>
<comment type="subcellular location">
    <subcellularLocation>
        <location evidence="1">Secreted</location>
    </subcellularLocation>
</comment>
<dbReference type="InterPro" id="IPR036514">
    <property type="entry name" value="SGNH_hydro_sf"/>
</dbReference>
<keyword evidence="7" id="KW-0443">Lipid metabolism</keyword>
<dbReference type="CDD" id="cd01837">
    <property type="entry name" value="SGNH_plant_lipase_like"/>
    <property type="match status" value="1"/>
</dbReference>
<evidence type="ECO:0000256" key="3">
    <source>
        <dbReference type="ARBA" id="ARBA00022525"/>
    </source>
</evidence>
<reference evidence="8" key="2">
    <citation type="submission" date="2023-05" db="EMBL/GenBank/DDBJ databases">
        <authorList>
            <person name="Schelkunov M.I."/>
        </authorList>
    </citation>
    <scope>NUCLEOTIDE SEQUENCE</scope>
    <source>
        <strain evidence="8">Hsosn_3</strain>
        <tissue evidence="8">Leaf</tissue>
    </source>
</reference>
<evidence type="ECO:0000313" key="9">
    <source>
        <dbReference type="Proteomes" id="UP001237642"/>
    </source>
</evidence>
<dbReference type="PANTHER" id="PTHR45650:SF22">
    <property type="entry name" value="OS05G0419800 PROTEIN"/>
    <property type="match status" value="1"/>
</dbReference>
<sequence>MYNTLLASFSHSETMVKDMSKLCLFVFIILMFGRNGAFGQVGDEAAAATKEMVPAMFIFGDSLIDNGNNNNLASLAKANYYPYGIDFRGGATGRFCNGYTMVDEIAELLGLPLIPAYSQASTEDQMLHGINYASAAAGILDITGRNFVGRIPFNQQLKNFEDTLDKITDNLGAPDVAESLAKCVFFVGMGSNDYLNNYLMPNYPTRNQFNGQQSERMRCAHMFSLLSNKLYIPGYSSLLNVVLHMCLILQRLYNLGARKVIISGLGLLGCIPSILSQSSSGHCSEEVNQLVLPFNTNLKTMVNNLSTNLPGSHFIYLDIHNMFQDILRNSRLYGFSVIDRGCCGIGRNRGQITCLPLQQPCRNRNQYVFWDAFHPTAAVNIIMGRKAFTGNQDVAYPINIQQLANL</sequence>
<dbReference type="Gene3D" id="3.40.50.1110">
    <property type="entry name" value="SGNH hydrolase"/>
    <property type="match status" value="1"/>
</dbReference>
<evidence type="ECO:0000256" key="7">
    <source>
        <dbReference type="ARBA" id="ARBA00023098"/>
    </source>
</evidence>
<dbReference type="EMBL" id="JAUIZM010000001">
    <property type="protein sequence ID" value="KAK1403706.1"/>
    <property type="molecule type" value="Genomic_DNA"/>
</dbReference>
<dbReference type="InterPro" id="IPR001087">
    <property type="entry name" value="GDSL"/>
</dbReference>
<evidence type="ECO:0000313" key="8">
    <source>
        <dbReference type="EMBL" id="KAK1403706.1"/>
    </source>
</evidence>
<proteinExistence type="inferred from homology"/>
<dbReference type="InterPro" id="IPR051238">
    <property type="entry name" value="GDSL_esterase/lipase"/>
</dbReference>